<dbReference type="EMBL" id="SLXT01000005">
    <property type="protein sequence ID" value="TCP67243.1"/>
    <property type="molecule type" value="Genomic_DNA"/>
</dbReference>
<dbReference type="InterPro" id="IPR004843">
    <property type="entry name" value="Calcineurin-like_PHP"/>
</dbReference>
<name>A0A4R2RUZ9_9FIRM</name>
<dbReference type="InterPro" id="IPR029052">
    <property type="entry name" value="Metallo-depent_PP-like"/>
</dbReference>
<feature type="transmembrane region" description="Helical" evidence="3">
    <location>
        <begin position="42"/>
        <end position="60"/>
    </location>
</feature>
<dbReference type="SUPFAM" id="SSF56300">
    <property type="entry name" value="Metallo-dependent phosphatases"/>
    <property type="match status" value="1"/>
</dbReference>
<dbReference type="PANTHER" id="PTHR31302">
    <property type="entry name" value="TRANSMEMBRANE PROTEIN WITH METALLOPHOSPHOESTERASE DOMAIN-RELATED"/>
    <property type="match status" value="1"/>
</dbReference>
<dbReference type="PANTHER" id="PTHR31302:SF31">
    <property type="entry name" value="PHOSPHODIESTERASE YAEI"/>
    <property type="match status" value="1"/>
</dbReference>
<keyword evidence="2" id="KW-0378">Hydrolase</keyword>
<evidence type="ECO:0000256" key="1">
    <source>
        <dbReference type="ARBA" id="ARBA00022723"/>
    </source>
</evidence>
<evidence type="ECO:0000313" key="6">
    <source>
        <dbReference type="Proteomes" id="UP000294813"/>
    </source>
</evidence>
<dbReference type="Proteomes" id="UP000294813">
    <property type="component" value="Unassembled WGS sequence"/>
</dbReference>
<reference evidence="5 6" key="1">
    <citation type="submission" date="2019-03" db="EMBL/GenBank/DDBJ databases">
        <title>Genomic Encyclopedia of Type Strains, Phase IV (KMG-IV): sequencing the most valuable type-strain genomes for metagenomic binning, comparative biology and taxonomic classification.</title>
        <authorList>
            <person name="Goeker M."/>
        </authorList>
    </citation>
    <scope>NUCLEOTIDE SEQUENCE [LARGE SCALE GENOMIC DNA]</scope>
    <source>
        <strain evidence="5 6">DSM 11170</strain>
    </source>
</reference>
<dbReference type="RefSeq" id="WP_131918498.1">
    <property type="nucleotide sequence ID" value="NZ_JAOQNU010000005.1"/>
</dbReference>
<feature type="domain" description="Calcineurin-like phosphoesterase" evidence="4">
    <location>
        <begin position="189"/>
        <end position="357"/>
    </location>
</feature>
<keyword evidence="3" id="KW-0472">Membrane</keyword>
<dbReference type="Pfam" id="PF00149">
    <property type="entry name" value="Metallophos"/>
    <property type="match status" value="1"/>
</dbReference>
<evidence type="ECO:0000259" key="4">
    <source>
        <dbReference type="Pfam" id="PF00149"/>
    </source>
</evidence>
<dbReference type="InterPro" id="IPR051158">
    <property type="entry name" value="Metallophosphoesterase_sf"/>
</dbReference>
<keyword evidence="1" id="KW-0479">Metal-binding</keyword>
<dbReference type="GO" id="GO:0009245">
    <property type="term" value="P:lipid A biosynthetic process"/>
    <property type="evidence" value="ECO:0007669"/>
    <property type="project" value="TreeGrafter"/>
</dbReference>
<accession>A0A4R2RUZ9</accession>
<keyword evidence="3" id="KW-1133">Transmembrane helix</keyword>
<feature type="transmembrane region" description="Helical" evidence="3">
    <location>
        <begin position="12"/>
        <end position="30"/>
    </location>
</feature>
<proteinExistence type="predicted"/>
<sequence>MNQSPFYSVVRLFPLFFFLAVNYATYLAMCRWIPSFRGKNRTFYWFLAVLAWAPFLYSLASGFQRTEPWLRWLYYPALVWNLGQLIFLLLIPFVFLLIRWQQPSQQKVTEPLTAPTALPASLHPEPLPNDHVHKPGHVTRREWLQHTIKAVPLASLALATEGVIGGDTRIRTPEYTLALPALPRELDGLRIVHISDLHIGTFFPLHRLDFAFDLIADRQPDLLAITGDLIDDLTLLPETVRRFEQFTLPLGIHYCLGNHEHFRNPTLVRESIRPSRINLLDNSCSSIANGALEIVGVDYPMRTNGDSSAEVRKRYLQQALEGASPDTFKLLLTHHPNGFMEAQQSGIPLTLAGHTHGGQAGVGDRSLFAFAYPYMRGWYEEKGHHLFVHSGLGHWFPFRLGCAAEIVTIVLRSAKA</sequence>
<dbReference type="GO" id="GO:0046872">
    <property type="term" value="F:metal ion binding"/>
    <property type="evidence" value="ECO:0007669"/>
    <property type="project" value="UniProtKB-KW"/>
</dbReference>
<comment type="caution">
    <text evidence="5">The sequence shown here is derived from an EMBL/GenBank/DDBJ whole genome shotgun (WGS) entry which is preliminary data.</text>
</comment>
<protein>
    <recommendedName>
        <fullName evidence="4">Calcineurin-like phosphoesterase domain-containing protein</fullName>
    </recommendedName>
</protein>
<gene>
    <name evidence="5" type="ORF">EDD73_105141</name>
</gene>
<evidence type="ECO:0000256" key="3">
    <source>
        <dbReference type="SAM" id="Phobius"/>
    </source>
</evidence>
<keyword evidence="6" id="KW-1185">Reference proteome</keyword>
<organism evidence="5 6">
    <name type="scientific">Heliophilum fasciatum</name>
    <dbReference type="NCBI Taxonomy" id="35700"/>
    <lineage>
        <taxon>Bacteria</taxon>
        <taxon>Bacillati</taxon>
        <taxon>Bacillota</taxon>
        <taxon>Clostridia</taxon>
        <taxon>Eubacteriales</taxon>
        <taxon>Heliobacteriaceae</taxon>
        <taxon>Heliophilum</taxon>
    </lineage>
</organism>
<dbReference type="GO" id="GO:0008758">
    <property type="term" value="F:UDP-2,3-diacylglucosamine hydrolase activity"/>
    <property type="evidence" value="ECO:0007669"/>
    <property type="project" value="TreeGrafter"/>
</dbReference>
<feature type="transmembrane region" description="Helical" evidence="3">
    <location>
        <begin position="72"/>
        <end position="98"/>
    </location>
</feature>
<dbReference type="GO" id="GO:0016020">
    <property type="term" value="C:membrane"/>
    <property type="evidence" value="ECO:0007669"/>
    <property type="project" value="GOC"/>
</dbReference>
<evidence type="ECO:0000313" key="5">
    <source>
        <dbReference type="EMBL" id="TCP67243.1"/>
    </source>
</evidence>
<dbReference type="OrthoDB" id="9780884at2"/>
<dbReference type="AlphaFoldDB" id="A0A4R2RUZ9"/>
<evidence type="ECO:0000256" key="2">
    <source>
        <dbReference type="ARBA" id="ARBA00022801"/>
    </source>
</evidence>
<dbReference type="Gene3D" id="3.60.21.10">
    <property type="match status" value="1"/>
</dbReference>
<keyword evidence="3" id="KW-0812">Transmembrane</keyword>